<reference evidence="1" key="1">
    <citation type="submission" date="2022-03" db="EMBL/GenBank/DDBJ databases">
        <authorList>
            <person name="Lindestad O."/>
        </authorList>
    </citation>
    <scope>NUCLEOTIDE SEQUENCE</scope>
</reference>
<protein>
    <submittedName>
        <fullName evidence="1">Jg7986 protein</fullName>
    </submittedName>
</protein>
<accession>A0A8S4SCL3</accession>
<evidence type="ECO:0000313" key="1">
    <source>
        <dbReference type="EMBL" id="CAH2266803.1"/>
    </source>
</evidence>
<keyword evidence="2" id="KW-1185">Reference proteome</keyword>
<proteinExistence type="predicted"/>
<comment type="caution">
    <text evidence="1">The sequence shown here is derived from an EMBL/GenBank/DDBJ whole genome shotgun (WGS) entry which is preliminary data.</text>
</comment>
<dbReference type="AlphaFoldDB" id="A0A8S4SCL3"/>
<evidence type="ECO:0000313" key="2">
    <source>
        <dbReference type="Proteomes" id="UP000838756"/>
    </source>
</evidence>
<gene>
    <name evidence="1" type="primary">jg7986</name>
    <name evidence="1" type="ORF">PAEG_LOCUS25410</name>
</gene>
<organism evidence="1 2">
    <name type="scientific">Pararge aegeria aegeria</name>
    <dbReference type="NCBI Taxonomy" id="348720"/>
    <lineage>
        <taxon>Eukaryota</taxon>
        <taxon>Metazoa</taxon>
        <taxon>Ecdysozoa</taxon>
        <taxon>Arthropoda</taxon>
        <taxon>Hexapoda</taxon>
        <taxon>Insecta</taxon>
        <taxon>Pterygota</taxon>
        <taxon>Neoptera</taxon>
        <taxon>Endopterygota</taxon>
        <taxon>Lepidoptera</taxon>
        <taxon>Glossata</taxon>
        <taxon>Ditrysia</taxon>
        <taxon>Papilionoidea</taxon>
        <taxon>Nymphalidae</taxon>
        <taxon>Satyrinae</taxon>
        <taxon>Satyrini</taxon>
        <taxon>Parargina</taxon>
        <taxon>Pararge</taxon>
    </lineage>
</organism>
<dbReference type="EMBL" id="CAKXAJ010026316">
    <property type="protein sequence ID" value="CAH2266803.1"/>
    <property type="molecule type" value="Genomic_DNA"/>
</dbReference>
<name>A0A8S4SCL3_9NEOP</name>
<dbReference type="Proteomes" id="UP000838756">
    <property type="component" value="Unassembled WGS sequence"/>
</dbReference>
<sequence>MPESSPQFSQRCEESTNLHWASVVDYLLNPIPMWKGSKKRRDRRLEAASPSASPHVKLNLATIGVKGLRTLISPHASENVVPAHVRMTLEVGDLVFAGEDAVQWLIVWSDRVAETELGPQQGPRSF</sequence>